<proteinExistence type="predicted"/>
<dbReference type="InterPro" id="IPR000241">
    <property type="entry name" value="RlmKL-like_Mtase"/>
</dbReference>
<feature type="domain" description="Ribosomal RNA large subunit methyltransferase K/L-like methyltransferase" evidence="1">
    <location>
        <begin position="156"/>
        <end position="257"/>
    </location>
</feature>
<dbReference type="KEGG" id="aym:YM304_41260"/>
<sequence length="314" mass="34234">MPEPTDLADERFALCARFPDNGLVGAECRSLTGGSPDLSGVAVCDRTDRVERGAYVQQGLRTIAAASSFDELIERVAATDFDAHRFRIDIHDPYRLASWPTADMSMMLADGIPFSPDLKHPVRRFVVTVADGAFRFGEVVAESENSHRVHDDKPWTTSSSLTSQFARALVNLVPDARSIVDPCCGAGSIVLEAASLGLTAFGADWKPAMVGMTTKNLEHFGHEPSVVKADSRQEMAQADAVVTDLPYGQAITRDEAVVRGILQRAATAAPLGVFVAHRDITDWLTDAGYHDVEVVPVLKRKRFTRWVHRASCSL</sequence>
<dbReference type="Proteomes" id="UP000011863">
    <property type="component" value="Chromosome"/>
</dbReference>
<accession>A0A6C7EDJ4</accession>
<evidence type="ECO:0000313" key="2">
    <source>
        <dbReference type="EMBL" id="BAN04440.1"/>
    </source>
</evidence>
<evidence type="ECO:0000313" key="3">
    <source>
        <dbReference type="Proteomes" id="UP000011863"/>
    </source>
</evidence>
<name>A0A6C7EDJ4_ILUCY</name>
<dbReference type="RefSeq" id="WP_015443687.1">
    <property type="nucleotide sequence ID" value="NC_020520.1"/>
</dbReference>
<dbReference type="GO" id="GO:0016423">
    <property type="term" value="F:tRNA (guanine) methyltransferase activity"/>
    <property type="evidence" value="ECO:0007669"/>
    <property type="project" value="TreeGrafter"/>
</dbReference>
<protein>
    <recommendedName>
        <fullName evidence="1">Ribosomal RNA large subunit methyltransferase K/L-like methyltransferase domain-containing protein</fullName>
    </recommendedName>
</protein>
<dbReference type="InterPro" id="IPR029063">
    <property type="entry name" value="SAM-dependent_MTases_sf"/>
</dbReference>
<dbReference type="Gene3D" id="3.40.50.150">
    <property type="entry name" value="Vaccinia Virus protein VP39"/>
    <property type="match status" value="1"/>
</dbReference>
<dbReference type="PANTHER" id="PTHR14911">
    <property type="entry name" value="THUMP DOMAIN-CONTAINING"/>
    <property type="match status" value="1"/>
</dbReference>
<dbReference type="GO" id="GO:0030488">
    <property type="term" value="P:tRNA methylation"/>
    <property type="evidence" value="ECO:0007669"/>
    <property type="project" value="TreeGrafter"/>
</dbReference>
<gene>
    <name evidence="2" type="ORF">YM304_41260</name>
</gene>
<dbReference type="SUPFAM" id="SSF53335">
    <property type="entry name" value="S-adenosyl-L-methionine-dependent methyltransferases"/>
    <property type="match status" value="1"/>
</dbReference>
<dbReference type="Pfam" id="PF01170">
    <property type="entry name" value="UPF0020"/>
    <property type="match status" value="1"/>
</dbReference>
<dbReference type="EMBL" id="AP012057">
    <property type="protein sequence ID" value="BAN04440.1"/>
    <property type="molecule type" value="Genomic_DNA"/>
</dbReference>
<dbReference type="AlphaFoldDB" id="A0A6C7EDJ4"/>
<dbReference type="PANTHER" id="PTHR14911:SF13">
    <property type="entry name" value="TRNA (GUANINE(6)-N2)-METHYLTRANSFERASE THUMP3"/>
    <property type="match status" value="1"/>
</dbReference>
<dbReference type="OrthoDB" id="1637728at2"/>
<keyword evidence="3" id="KW-1185">Reference proteome</keyword>
<evidence type="ECO:0000259" key="1">
    <source>
        <dbReference type="Pfam" id="PF01170"/>
    </source>
</evidence>
<organism evidence="2 3">
    <name type="scientific">Ilumatobacter coccineus (strain NBRC 103263 / KCTC 29153 / YM16-304)</name>
    <dbReference type="NCBI Taxonomy" id="1313172"/>
    <lineage>
        <taxon>Bacteria</taxon>
        <taxon>Bacillati</taxon>
        <taxon>Actinomycetota</taxon>
        <taxon>Acidimicrobiia</taxon>
        <taxon>Acidimicrobiales</taxon>
        <taxon>Ilumatobacteraceae</taxon>
        <taxon>Ilumatobacter</taxon>
    </lineage>
</organism>
<reference evidence="2 3" key="1">
    <citation type="journal article" date="2013" name="Int. J. Syst. Evol. Microbiol.">
        <title>Ilumatobacter nonamiense sp. nov. and Ilumatobacter coccineum sp. nov., isolated from seashore sand.</title>
        <authorList>
            <person name="Matsumoto A."/>
            <person name="Kasai H."/>
            <person name="Matsuo Y."/>
            <person name="Shizuri Y."/>
            <person name="Ichikawa N."/>
            <person name="Fujita N."/>
            <person name="Omura S."/>
            <person name="Takahashi Y."/>
        </authorList>
    </citation>
    <scope>NUCLEOTIDE SEQUENCE [LARGE SCALE GENOMIC DNA]</scope>
    <source>
        <strain evidence="3">NBRC 103263 / KCTC 29153 / YM16-304</strain>
    </source>
</reference>